<evidence type="ECO:0000256" key="1">
    <source>
        <dbReference type="SAM" id="MobiDB-lite"/>
    </source>
</evidence>
<evidence type="ECO:0000313" key="3">
    <source>
        <dbReference type="Proteomes" id="UP000296352"/>
    </source>
</evidence>
<feature type="compositionally biased region" description="Low complexity" evidence="1">
    <location>
        <begin position="235"/>
        <end position="258"/>
    </location>
</feature>
<gene>
    <name evidence="2" type="ORF">CENDO_02890</name>
</gene>
<dbReference type="Proteomes" id="UP000296352">
    <property type="component" value="Chromosome"/>
</dbReference>
<reference evidence="2 3" key="1">
    <citation type="submission" date="2019-04" db="EMBL/GenBank/DDBJ databases">
        <title>Corynebacterium endometrii sp. nov., isolated from the uterus of a cow with endometritis.</title>
        <authorList>
            <person name="Ballas P."/>
            <person name="Ruckert C."/>
            <person name="Wagener K."/>
            <person name="Drillich M."/>
            <person name="Kaempfer P."/>
            <person name="Busse H.-J."/>
            <person name="Ehling-Schulz M."/>
        </authorList>
    </citation>
    <scope>NUCLEOTIDE SEQUENCE [LARGE SCALE GENOMIC DNA]</scope>
    <source>
        <strain evidence="2 3">LMM-1653</strain>
    </source>
</reference>
<feature type="region of interest" description="Disordered" evidence="1">
    <location>
        <begin position="46"/>
        <end position="291"/>
    </location>
</feature>
<dbReference type="EMBL" id="CP039247">
    <property type="protein sequence ID" value="QCB27876.1"/>
    <property type="molecule type" value="Genomic_DNA"/>
</dbReference>
<feature type="compositionally biased region" description="Low complexity" evidence="1">
    <location>
        <begin position="199"/>
        <end position="208"/>
    </location>
</feature>
<dbReference type="AlphaFoldDB" id="A0A4P7QFZ4"/>
<feature type="compositionally biased region" description="Polar residues" evidence="1">
    <location>
        <begin position="261"/>
        <end position="276"/>
    </location>
</feature>
<accession>A0A4P7QFZ4</accession>
<keyword evidence="3" id="KW-1185">Reference proteome</keyword>
<sequence precursor="true">MNTETRRVMTFIIAGLLTAAAVGVSVWRLSTPQSPSASDIAMSTTLHTTQTEQPGGGSHSTQATSGNHSTQSTPTQRRSNSQTQAMGQQAAEALADDPFLAPNAYLGAPNSQPEPTRFYRPDNISEAPGSAEPGEADLPAADTPEPAEPQVQENQPAPRDPKPGFPTFDLPFLPDPWVPNIGGGDDDRDEGREPETTRPTRPSGGDTPTPVPTPTPDEVTPETPEPGEDPEPTGDSEPTGTPDADTSEEPTTTSPQEDGANRNNGADETPGDTQTRVPEASATASEPAPTN</sequence>
<dbReference type="OrthoDB" id="4426566at2"/>
<feature type="compositionally biased region" description="Polar residues" evidence="1">
    <location>
        <begin position="46"/>
        <end position="87"/>
    </location>
</feature>
<protein>
    <submittedName>
        <fullName evidence="2">Uncharacterized protein</fullName>
    </submittedName>
</protein>
<evidence type="ECO:0000313" key="2">
    <source>
        <dbReference type="EMBL" id="QCB27876.1"/>
    </source>
</evidence>
<feature type="compositionally biased region" description="Basic and acidic residues" evidence="1">
    <location>
        <begin position="189"/>
        <end position="198"/>
    </location>
</feature>
<feature type="compositionally biased region" description="Acidic residues" evidence="1">
    <location>
        <begin position="225"/>
        <end position="234"/>
    </location>
</feature>
<dbReference type="KEGG" id="cee:CENDO_02890"/>
<name>A0A4P7QFZ4_9CORY</name>
<dbReference type="RefSeq" id="WP_136140688.1">
    <property type="nucleotide sequence ID" value="NZ_CP039247.1"/>
</dbReference>
<feature type="compositionally biased region" description="Low complexity" evidence="1">
    <location>
        <begin position="278"/>
        <end position="291"/>
    </location>
</feature>
<proteinExistence type="predicted"/>
<organism evidence="2 3">
    <name type="scientific">Corynebacterium endometrii</name>
    <dbReference type="NCBI Taxonomy" id="2488819"/>
    <lineage>
        <taxon>Bacteria</taxon>
        <taxon>Bacillati</taxon>
        <taxon>Actinomycetota</taxon>
        <taxon>Actinomycetes</taxon>
        <taxon>Mycobacteriales</taxon>
        <taxon>Corynebacteriaceae</taxon>
        <taxon>Corynebacterium</taxon>
    </lineage>
</organism>